<reference evidence="2" key="1">
    <citation type="submission" date="2012-09" db="EMBL/GenBank/DDBJ databases">
        <authorList>
            <person name="Martin A.A."/>
        </authorList>
    </citation>
    <scope>NUCLEOTIDE SEQUENCE</scope>
</reference>
<keyword evidence="2" id="KW-1185">Reference proteome</keyword>
<evidence type="ECO:0000256" key="1">
    <source>
        <dbReference type="SAM" id="MobiDB-lite"/>
    </source>
</evidence>
<name>A0A158P7E4_ANGCA</name>
<reference evidence="3" key="2">
    <citation type="submission" date="2016-04" db="UniProtKB">
        <authorList>
            <consortium name="WormBaseParasite"/>
        </authorList>
    </citation>
    <scope>IDENTIFICATION</scope>
</reference>
<feature type="compositionally biased region" description="Basic and acidic residues" evidence="1">
    <location>
        <begin position="43"/>
        <end position="58"/>
    </location>
</feature>
<dbReference type="Proteomes" id="UP000035642">
    <property type="component" value="Unassembled WGS sequence"/>
</dbReference>
<evidence type="ECO:0000313" key="3">
    <source>
        <dbReference type="WBParaSite" id="ACAC_0000230901-mRNA-1"/>
    </source>
</evidence>
<sequence>MGMRTRQHISACYIGPPDPNGYPGQPSKDGEDGTPGQPGKHGRPADEDRSQICERECPLGKTGDPAIKLAENYD</sequence>
<feature type="region of interest" description="Disordered" evidence="1">
    <location>
        <begin position="1"/>
        <end position="74"/>
    </location>
</feature>
<dbReference type="WBParaSite" id="ACAC_0000230901-mRNA-1">
    <property type="protein sequence ID" value="ACAC_0000230901-mRNA-1"/>
    <property type="gene ID" value="ACAC_0000230901"/>
</dbReference>
<protein>
    <submittedName>
        <fullName evidence="3">Nematode cuticle collagen N-terminal domain-containing protein</fullName>
    </submittedName>
</protein>
<dbReference type="AlphaFoldDB" id="A0A158P7E4"/>
<proteinExistence type="predicted"/>
<evidence type="ECO:0000313" key="2">
    <source>
        <dbReference type="Proteomes" id="UP000035642"/>
    </source>
</evidence>
<dbReference type="STRING" id="6313.A0A158P7E4"/>
<organism evidence="2 3">
    <name type="scientific">Angiostrongylus cantonensis</name>
    <name type="common">Rat lungworm</name>
    <dbReference type="NCBI Taxonomy" id="6313"/>
    <lineage>
        <taxon>Eukaryota</taxon>
        <taxon>Metazoa</taxon>
        <taxon>Ecdysozoa</taxon>
        <taxon>Nematoda</taxon>
        <taxon>Chromadorea</taxon>
        <taxon>Rhabditida</taxon>
        <taxon>Rhabditina</taxon>
        <taxon>Rhabditomorpha</taxon>
        <taxon>Strongyloidea</taxon>
        <taxon>Metastrongylidae</taxon>
        <taxon>Angiostrongylus</taxon>
    </lineage>
</organism>
<accession>A0A158P7E4</accession>